<sequence length="64" mass="7074">MQQHGIKFTVASSPGSNCQRHRRASGEPSAEMRGETSGGERERRVGNSVYYAAEEFAWELGLTD</sequence>
<feature type="region of interest" description="Disordered" evidence="1">
    <location>
        <begin position="1"/>
        <end position="43"/>
    </location>
</feature>
<organism evidence="2 3">
    <name type="scientific">Pleuronectes platessa</name>
    <name type="common">European plaice</name>
    <dbReference type="NCBI Taxonomy" id="8262"/>
    <lineage>
        <taxon>Eukaryota</taxon>
        <taxon>Metazoa</taxon>
        <taxon>Chordata</taxon>
        <taxon>Craniata</taxon>
        <taxon>Vertebrata</taxon>
        <taxon>Euteleostomi</taxon>
        <taxon>Actinopterygii</taxon>
        <taxon>Neopterygii</taxon>
        <taxon>Teleostei</taxon>
        <taxon>Neoteleostei</taxon>
        <taxon>Acanthomorphata</taxon>
        <taxon>Carangaria</taxon>
        <taxon>Pleuronectiformes</taxon>
        <taxon>Pleuronectoidei</taxon>
        <taxon>Pleuronectidae</taxon>
        <taxon>Pleuronectes</taxon>
    </lineage>
</organism>
<accession>A0A9N7UH26</accession>
<dbReference type="AlphaFoldDB" id="A0A9N7UH26"/>
<name>A0A9N7UH26_PLEPL</name>
<evidence type="ECO:0000256" key="1">
    <source>
        <dbReference type="SAM" id="MobiDB-lite"/>
    </source>
</evidence>
<proteinExistence type="predicted"/>
<protein>
    <submittedName>
        <fullName evidence="2">Uncharacterized protein</fullName>
    </submittedName>
</protein>
<comment type="caution">
    <text evidence="2">The sequence shown here is derived from an EMBL/GenBank/DDBJ whole genome shotgun (WGS) entry which is preliminary data.</text>
</comment>
<dbReference type="Proteomes" id="UP001153269">
    <property type="component" value="Unassembled WGS sequence"/>
</dbReference>
<gene>
    <name evidence="2" type="ORF">PLEPLA_LOCUS19991</name>
</gene>
<reference evidence="2" key="1">
    <citation type="submission" date="2020-03" db="EMBL/GenBank/DDBJ databases">
        <authorList>
            <person name="Weist P."/>
        </authorList>
    </citation>
    <scope>NUCLEOTIDE SEQUENCE</scope>
</reference>
<evidence type="ECO:0000313" key="3">
    <source>
        <dbReference type="Proteomes" id="UP001153269"/>
    </source>
</evidence>
<feature type="compositionally biased region" description="Basic and acidic residues" evidence="1">
    <location>
        <begin position="30"/>
        <end position="43"/>
    </location>
</feature>
<keyword evidence="3" id="KW-1185">Reference proteome</keyword>
<dbReference type="EMBL" id="CADEAL010001390">
    <property type="protein sequence ID" value="CAB1431934.1"/>
    <property type="molecule type" value="Genomic_DNA"/>
</dbReference>
<evidence type="ECO:0000313" key="2">
    <source>
        <dbReference type="EMBL" id="CAB1431934.1"/>
    </source>
</evidence>